<dbReference type="Gene3D" id="3.15.10.30">
    <property type="entry name" value="Haemolymph juvenile hormone binding protein"/>
    <property type="match status" value="1"/>
</dbReference>
<dbReference type="Pfam" id="PF06585">
    <property type="entry name" value="JHBP"/>
    <property type="match status" value="1"/>
</dbReference>
<accession>A0A482V6S6</accession>
<dbReference type="EMBL" id="QDEB01132914">
    <property type="protein sequence ID" value="RZB38887.1"/>
    <property type="molecule type" value="Genomic_DNA"/>
</dbReference>
<proteinExistence type="inferred from homology"/>
<dbReference type="GO" id="GO:0007623">
    <property type="term" value="P:circadian rhythm"/>
    <property type="evidence" value="ECO:0007669"/>
    <property type="project" value="UniProtKB-ARBA"/>
</dbReference>
<dbReference type="Proteomes" id="UP000292052">
    <property type="component" value="Unassembled WGS sequence"/>
</dbReference>
<keyword evidence="5" id="KW-1185">Reference proteome</keyword>
<evidence type="ECO:0000313" key="5">
    <source>
        <dbReference type="Proteomes" id="UP000292052"/>
    </source>
</evidence>
<gene>
    <name evidence="4" type="ORF">BDFB_012319</name>
</gene>
<name>A0A482V6S6_ASBVE</name>
<comment type="similarity">
    <text evidence="3">Belongs to the TO family.</text>
</comment>
<organism evidence="4 5">
    <name type="scientific">Asbolus verrucosus</name>
    <name type="common">Desert ironclad beetle</name>
    <dbReference type="NCBI Taxonomy" id="1661398"/>
    <lineage>
        <taxon>Eukaryota</taxon>
        <taxon>Metazoa</taxon>
        <taxon>Ecdysozoa</taxon>
        <taxon>Arthropoda</taxon>
        <taxon>Hexapoda</taxon>
        <taxon>Insecta</taxon>
        <taxon>Pterygota</taxon>
        <taxon>Neoptera</taxon>
        <taxon>Endopterygota</taxon>
        <taxon>Coleoptera</taxon>
        <taxon>Polyphaga</taxon>
        <taxon>Cucujiformia</taxon>
        <taxon>Tenebrionidae</taxon>
        <taxon>Pimeliinae</taxon>
        <taxon>Asbolus</taxon>
    </lineage>
</organism>
<evidence type="ECO:0000256" key="3">
    <source>
        <dbReference type="ARBA" id="ARBA00060902"/>
    </source>
</evidence>
<dbReference type="PANTHER" id="PTHR11008:SF32">
    <property type="entry name" value="CIRCADIAN CLOCK-CONTROLLED PROTEIN DAYWAKE-RELATED"/>
    <property type="match status" value="1"/>
</dbReference>
<comment type="caution">
    <text evidence="4">The sequence shown here is derived from an EMBL/GenBank/DDBJ whole genome shotgun (WGS) entry which is preliminary data.</text>
</comment>
<dbReference type="STRING" id="1661398.A0A482V6S6"/>
<evidence type="ECO:0000256" key="1">
    <source>
        <dbReference type="ARBA" id="ARBA00022729"/>
    </source>
</evidence>
<evidence type="ECO:0000256" key="2">
    <source>
        <dbReference type="ARBA" id="ARBA00023108"/>
    </source>
</evidence>
<keyword evidence="2" id="KW-0090">Biological rhythms</keyword>
<dbReference type="InterPro" id="IPR010562">
    <property type="entry name" value="Haemolymph_juvenile_hormone-bd"/>
</dbReference>
<sequence>SVYSCSLFWRATVQSCVSSVVFPVKKIDEFAFSASTFQKCNRKEPDFDECVLTAAQGGLAQLTHPVKEISFSGLEPVEILELKIEAGHQTVAVDQNFKNCKLYGLSKTRLSKFRFDFDRNGVDVAGFIPEIKKVCEYELDGKVLLLPIKGEGTSTVILRDINSTLTTSFEETKKDGETYMKFKNTKFAFDPGFVSFNFENLFNGDKELGDNINKVLNDNWQDVFQDVKSGYEQALSLVAEGIINQFFTKLSAEDVFD</sequence>
<dbReference type="SMART" id="SM00700">
    <property type="entry name" value="JHBP"/>
    <property type="match status" value="1"/>
</dbReference>
<dbReference type="PANTHER" id="PTHR11008">
    <property type="entry name" value="PROTEIN TAKEOUT-LIKE PROTEIN"/>
    <property type="match status" value="1"/>
</dbReference>
<dbReference type="InterPro" id="IPR038606">
    <property type="entry name" value="To_sf"/>
</dbReference>
<dbReference type="AlphaFoldDB" id="A0A482V6S6"/>
<evidence type="ECO:0000313" key="4">
    <source>
        <dbReference type="EMBL" id="RZB38887.1"/>
    </source>
</evidence>
<reference evidence="4 5" key="1">
    <citation type="submission" date="2017-03" db="EMBL/GenBank/DDBJ databases">
        <title>Genome of the blue death feigning beetle - Asbolus verrucosus.</title>
        <authorList>
            <person name="Rider S.D."/>
        </authorList>
    </citation>
    <scope>NUCLEOTIDE SEQUENCE [LARGE SCALE GENOMIC DNA]</scope>
    <source>
        <strain evidence="4">Butters</strain>
        <tissue evidence="4">Head and leg muscle</tissue>
    </source>
</reference>
<dbReference type="GO" id="GO:0005615">
    <property type="term" value="C:extracellular space"/>
    <property type="evidence" value="ECO:0007669"/>
    <property type="project" value="TreeGrafter"/>
</dbReference>
<protein>
    <submittedName>
        <fullName evidence="4">JHBP domain containing protein</fullName>
    </submittedName>
</protein>
<feature type="non-terminal residue" evidence="4">
    <location>
        <position position="1"/>
    </location>
</feature>
<keyword evidence="1" id="KW-0732">Signal</keyword>
<dbReference type="OrthoDB" id="8190514at2759"/>
<dbReference type="FunFam" id="3.15.10.30:FF:000001">
    <property type="entry name" value="Takeout-like protein 1"/>
    <property type="match status" value="1"/>
</dbReference>